<gene>
    <name evidence="1" type="ORF">GRX01_03120</name>
</gene>
<name>A0A6B0SPK6_9EURY</name>
<dbReference type="RefSeq" id="WP_159663380.1">
    <property type="nucleotide sequence ID" value="NZ_WUUS01000002.1"/>
</dbReference>
<dbReference type="EMBL" id="WUUS01000002">
    <property type="protein sequence ID" value="MXR40347.1"/>
    <property type="molecule type" value="Genomic_DNA"/>
</dbReference>
<comment type="caution">
    <text evidence="1">The sequence shown here is derived from an EMBL/GenBank/DDBJ whole genome shotgun (WGS) entry which is preliminary data.</text>
</comment>
<reference evidence="1 2" key="1">
    <citation type="submission" date="2019-12" db="EMBL/GenBank/DDBJ databases">
        <title>Isolation and characterization of three novel carbon monoxide-oxidizing members of Halobacteria from salione crusts and soils.</title>
        <authorList>
            <person name="Myers M.R."/>
            <person name="King G.M."/>
        </authorList>
    </citation>
    <scope>NUCLEOTIDE SEQUENCE [LARGE SCALE GENOMIC DNA]</scope>
    <source>
        <strain evidence="1 2">WSA2</strain>
    </source>
</reference>
<dbReference type="Proteomes" id="UP000437065">
    <property type="component" value="Unassembled WGS sequence"/>
</dbReference>
<organism evidence="1 2">
    <name type="scientific">Halobaculum saliterrae</name>
    <dbReference type="NCBI Taxonomy" id="2073113"/>
    <lineage>
        <taxon>Archaea</taxon>
        <taxon>Methanobacteriati</taxon>
        <taxon>Methanobacteriota</taxon>
        <taxon>Stenosarchaea group</taxon>
        <taxon>Halobacteria</taxon>
        <taxon>Halobacteriales</taxon>
        <taxon>Haloferacaceae</taxon>
        <taxon>Halobaculum</taxon>
    </lineage>
</organism>
<evidence type="ECO:0000313" key="2">
    <source>
        <dbReference type="Proteomes" id="UP000437065"/>
    </source>
</evidence>
<protein>
    <submittedName>
        <fullName evidence="1">Uncharacterized protein</fullName>
    </submittedName>
</protein>
<accession>A0A6B0SPK6</accession>
<evidence type="ECO:0000313" key="1">
    <source>
        <dbReference type="EMBL" id="MXR40347.1"/>
    </source>
</evidence>
<sequence length="68" mass="7517">MAPTHRGTESDDDSAGLPRLEVTLRRALATAESSETRYHVRTALQYLEVLRAEPGDETDPPRQPAEGQ</sequence>
<keyword evidence="2" id="KW-1185">Reference proteome</keyword>
<proteinExistence type="predicted"/>
<dbReference type="OrthoDB" id="381192at2157"/>
<dbReference type="AlphaFoldDB" id="A0A6B0SPK6"/>